<dbReference type="EMBL" id="DTCK01000041">
    <property type="protein sequence ID" value="HGQ36378.1"/>
    <property type="molecule type" value="Genomic_DNA"/>
</dbReference>
<gene>
    <name evidence="2" type="ORF">ENU08_06595</name>
    <name evidence="1" type="ORF">ENU41_06860</name>
</gene>
<reference evidence="2" key="1">
    <citation type="journal article" date="2020" name="mSystems">
        <title>Genome- and Community-Level Interaction Insights into Carbon Utilization and Element Cycling Functions of Hydrothermarchaeota in Hydrothermal Sediment.</title>
        <authorList>
            <person name="Zhou Z."/>
            <person name="Liu Y."/>
            <person name="Xu W."/>
            <person name="Pan J."/>
            <person name="Luo Z.H."/>
            <person name="Li M."/>
        </authorList>
    </citation>
    <scope>NUCLEOTIDE SEQUENCE [LARGE SCALE GENOMIC DNA]</scope>
    <source>
        <strain evidence="2">SpSt-637</strain>
        <strain evidence="1">SpSt-667</strain>
    </source>
</reference>
<proteinExistence type="predicted"/>
<name>A0A7C4JLS4_9CREN</name>
<organism evidence="2">
    <name type="scientific">Ignisphaera aggregans</name>
    <dbReference type="NCBI Taxonomy" id="334771"/>
    <lineage>
        <taxon>Archaea</taxon>
        <taxon>Thermoproteota</taxon>
        <taxon>Thermoprotei</taxon>
        <taxon>Desulfurococcales</taxon>
        <taxon>Desulfurococcaceae</taxon>
        <taxon>Ignisphaera</taxon>
    </lineage>
</organism>
<comment type="caution">
    <text evidence="2">The sequence shown here is derived from an EMBL/GenBank/DDBJ whole genome shotgun (WGS) entry which is preliminary data.</text>
</comment>
<accession>A0A7C4JLS4</accession>
<evidence type="ECO:0000313" key="1">
    <source>
        <dbReference type="EMBL" id="HGQ36378.1"/>
    </source>
</evidence>
<sequence length="370" mass="41341">MYIVFSADLDAIITSSLLLRVAREEDVEAYLATFYEASKPSDPGSSILLVKVLQRTPVSGVKIIHIDELVGRDPKIISSSTMHLLRELKKQILVPRYIEMLSLIAMLSLSRSSTYDKNIIEVHRALLEEAVDKNLFSMLETLRLFGYPRRDVVEALAKTVDPYVLGVSLNYDGCKKLLEEVGGSLSSNEAKSKLIEILASKLSSYCRSCESLVGPKIILKDATPIDDVYEATYNLYSYIDLQGVDPLIYVCMDSRIIDIAKGVFEYMSKPIKDLIDYVVSGANIKKVIVKGIKVGVVDISTVSRMPPLFTVHKILRSIGVTEDVTVFTNGKEFLLPLPFVAPRWPYDKELAIERGYAVFKALQDLGEVFK</sequence>
<evidence type="ECO:0008006" key="3">
    <source>
        <dbReference type="Google" id="ProtNLM"/>
    </source>
</evidence>
<protein>
    <recommendedName>
        <fullName evidence="3">Phosphoesterase</fullName>
    </recommendedName>
</protein>
<evidence type="ECO:0000313" key="2">
    <source>
        <dbReference type="EMBL" id="HGQ64893.1"/>
    </source>
</evidence>
<dbReference type="AlphaFoldDB" id="A0A7C4JLS4"/>
<dbReference type="EMBL" id="DTBD01000057">
    <property type="protein sequence ID" value="HGQ64893.1"/>
    <property type="molecule type" value="Genomic_DNA"/>
</dbReference>